<comment type="subcellular location">
    <subcellularLocation>
        <location evidence="1">Endoplasmic reticulum membrane</location>
        <topology evidence="1">Multi-pass membrane protein</topology>
    </subcellularLocation>
</comment>
<keyword evidence="5" id="KW-0256">Endoplasmic reticulum</keyword>
<proteinExistence type="predicted"/>
<dbReference type="PANTHER" id="PTHR10778:SF4">
    <property type="entry name" value="NUCLEOTIDE SUGAR TRANSPORTER SLC35B4"/>
    <property type="match status" value="1"/>
</dbReference>
<dbReference type="OrthoDB" id="999962at2759"/>
<dbReference type="GeneID" id="36539515"/>
<evidence type="ECO:0000256" key="1">
    <source>
        <dbReference type="ARBA" id="ARBA00004477"/>
    </source>
</evidence>
<feature type="transmembrane region" description="Helical" evidence="8">
    <location>
        <begin position="304"/>
        <end position="326"/>
    </location>
</feature>
<name>A0A2I1BY02_ASPN1</name>
<organism evidence="9 10">
    <name type="scientific">Aspergillus novofumigatus (strain IBT 16806)</name>
    <dbReference type="NCBI Taxonomy" id="1392255"/>
    <lineage>
        <taxon>Eukaryota</taxon>
        <taxon>Fungi</taxon>
        <taxon>Dikarya</taxon>
        <taxon>Ascomycota</taxon>
        <taxon>Pezizomycotina</taxon>
        <taxon>Eurotiomycetes</taxon>
        <taxon>Eurotiomycetidae</taxon>
        <taxon>Eurotiales</taxon>
        <taxon>Aspergillaceae</taxon>
        <taxon>Aspergillus</taxon>
        <taxon>Aspergillus subgen. Fumigati</taxon>
    </lineage>
</organism>
<evidence type="ECO:0000256" key="5">
    <source>
        <dbReference type="ARBA" id="ARBA00022824"/>
    </source>
</evidence>
<dbReference type="PANTHER" id="PTHR10778">
    <property type="entry name" value="SOLUTE CARRIER FAMILY 35 MEMBER B"/>
    <property type="match status" value="1"/>
</dbReference>
<dbReference type="RefSeq" id="XP_024678849.1">
    <property type="nucleotide sequence ID" value="XM_024832179.1"/>
</dbReference>
<sequence length="363" mass="38629">MINHNSDDADSNKSDAKKKHGDVLESGGLGSIATAAAYATSPKCISMVLMVSLIFGGCCANVFALEAIVKDHPSSGPLITFAQFIVTAGFTLPNFVSLSCGARSLFLSPRVIPLRSWLVYTAFFVTHIGPLHIILRSGGPVASLIVGCLFNGKKYSYGQILAVAVLTLGVVTAALADAQAKGEPLDIGHSGAGLDITATATGFAILASAMVLSAFQGIYADRLYETYGRSHWKEALFYSHVLSLPLFLPTYPRLLDQWRVMLSSPPLQCRLPETSISVAYLFVNALTQYLCIRGVHLLSAQTSSLTVTVVLNVRKLVSLLLSIYLFGNQLSPGVVIGAICVFAGGGLYGLEGARLRKPSNKKD</sequence>
<evidence type="ECO:0000256" key="4">
    <source>
        <dbReference type="ARBA" id="ARBA00022692"/>
    </source>
</evidence>
<evidence type="ECO:0000313" key="9">
    <source>
        <dbReference type="EMBL" id="PKX90254.1"/>
    </source>
</evidence>
<dbReference type="SUPFAM" id="SSF103481">
    <property type="entry name" value="Multidrug resistance efflux transporter EmrE"/>
    <property type="match status" value="1"/>
</dbReference>
<feature type="transmembrane region" description="Helical" evidence="8">
    <location>
        <begin position="274"/>
        <end position="292"/>
    </location>
</feature>
<evidence type="ECO:0000256" key="3">
    <source>
        <dbReference type="ARBA" id="ARBA00022597"/>
    </source>
</evidence>
<evidence type="ECO:0000256" key="6">
    <source>
        <dbReference type="ARBA" id="ARBA00022989"/>
    </source>
</evidence>
<dbReference type="NCBIfam" id="TIGR00803">
    <property type="entry name" value="nst"/>
    <property type="match status" value="1"/>
</dbReference>
<evidence type="ECO:0000313" key="10">
    <source>
        <dbReference type="Proteomes" id="UP000234474"/>
    </source>
</evidence>
<dbReference type="GO" id="GO:0005462">
    <property type="term" value="F:UDP-N-acetylglucosamine transmembrane transporter activity"/>
    <property type="evidence" value="ECO:0007669"/>
    <property type="project" value="TreeGrafter"/>
</dbReference>
<dbReference type="OMA" id="NPFTGWH"/>
<feature type="transmembrane region" description="Helical" evidence="8">
    <location>
        <begin position="196"/>
        <end position="215"/>
    </location>
</feature>
<protein>
    <submittedName>
        <fullName evidence="9">Putative UPD-GlcNAc transporter (Mnn2-2)</fullName>
    </submittedName>
</protein>
<dbReference type="AlphaFoldDB" id="A0A2I1BY02"/>
<keyword evidence="7 8" id="KW-0472">Membrane</keyword>
<feature type="transmembrane region" description="Helical" evidence="8">
    <location>
        <begin position="156"/>
        <end position="176"/>
    </location>
</feature>
<accession>A0A2I1BY02</accession>
<feature type="transmembrane region" description="Helical" evidence="8">
    <location>
        <begin position="77"/>
        <end position="97"/>
    </location>
</feature>
<dbReference type="InterPro" id="IPR013657">
    <property type="entry name" value="SCL35B1-4/HUT1"/>
</dbReference>
<evidence type="ECO:0000256" key="7">
    <source>
        <dbReference type="ARBA" id="ARBA00023136"/>
    </source>
</evidence>
<comment type="caution">
    <text evidence="9">The sequence shown here is derived from an EMBL/GenBank/DDBJ whole genome shotgun (WGS) entry which is preliminary data.</text>
</comment>
<dbReference type="Pfam" id="PF08449">
    <property type="entry name" value="UAA"/>
    <property type="match status" value="1"/>
</dbReference>
<dbReference type="STRING" id="1392255.A0A2I1BY02"/>
<evidence type="ECO:0000256" key="2">
    <source>
        <dbReference type="ARBA" id="ARBA00022448"/>
    </source>
</evidence>
<feature type="transmembrane region" description="Helical" evidence="8">
    <location>
        <begin position="235"/>
        <end position="254"/>
    </location>
</feature>
<feature type="transmembrane region" description="Helical" evidence="8">
    <location>
        <begin position="117"/>
        <end position="135"/>
    </location>
</feature>
<keyword evidence="3" id="KW-0762">Sugar transport</keyword>
<keyword evidence="10" id="KW-1185">Reference proteome</keyword>
<keyword evidence="6 8" id="KW-1133">Transmembrane helix</keyword>
<evidence type="ECO:0000256" key="8">
    <source>
        <dbReference type="SAM" id="Phobius"/>
    </source>
</evidence>
<dbReference type="InterPro" id="IPR037185">
    <property type="entry name" value="EmrE-like"/>
</dbReference>
<dbReference type="GO" id="GO:0000139">
    <property type="term" value="C:Golgi membrane"/>
    <property type="evidence" value="ECO:0007669"/>
    <property type="project" value="TreeGrafter"/>
</dbReference>
<dbReference type="GO" id="GO:0005464">
    <property type="term" value="F:UDP-xylose transmembrane transporter activity"/>
    <property type="evidence" value="ECO:0007669"/>
    <property type="project" value="TreeGrafter"/>
</dbReference>
<feature type="transmembrane region" description="Helical" evidence="8">
    <location>
        <begin position="332"/>
        <end position="350"/>
    </location>
</feature>
<keyword evidence="2" id="KW-0813">Transport</keyword>
<reference evidence="10" key="1">
    <citation type="journal article" date="2018" name="Proc. Natl. Acad. Sci. U.S.A.">
        <title>Linking secondary metabolites to gene clusters through genome sequencing of six diverse Aspergillus species.</title>
        <authorList>
            <person name="Kaerboelling I."/>
            <person name="Vesth T.C."/>
            <person name="Frisvad J.C."/>
            <person name="Nybo J.L."/>
            <person name="Theobald S."/>
            <person name="Kuo A."/>
            <person name="Bowyer P."/>
            <person name="Matsuda Y."/>
            <person name="Mondo S."/>
            <person name="Lyhne E.K."/>
            <person name="Kogle M.E."/>
            <person name="Clum A."/>
            <person name="Lipzen A."/>
            <person name="Salamov A."/>
            <person name="Ngan C.Y."/>
            <person name="Daum C."/>
            <person name="Chiniquy J."/>
            <person name="Barry K."/>
            <person name="LaButti K."/>
            <person name="Haridas S."/>
            <person name="Simmons B.A."/>
            <person name="Magnuson J.K."/>
            <person name="Mortensen U.H."/>
            <person name="Larsen T.O."/>
            <person name="Grigoriev I.V."/>
            <person name="Baker S.E."/>
            <person name="Andersen M.R."/>
        </authorList>
    </citation>
    <scope>NUCLEOTIDE SEQUENCE [LARGE SCALE GENOMIC DNA]</scope>
    <source>
        <strain evidence="10">IBT 16806</strain>
    </source>
</reference>
<dbReference type="Proteomes" id="UP000234474">
    <property type="component" value="Unassembled WGS sequence"/>
</dbReference>
<feature type="transmembrane region" description="Helical" evidence="8">
    <location>
        <begin position="45"/>
        <end position="65"/>
    </location>
</feature>
<dbReference type="EMBL" id="MSZS01000008">
    <property type="protein sequence ID" value="PKX90254.1"/>
    <property type="molecule type" value="Genomic_DNA"/>
</dbReference>
<gene>
    <name evidence="9" type="ORF">P174DRAFT_515390</name>
</gene>
<dbReference type="GO" id="GO:0005789">
    <property type="term" value="C:endoplasmic reticulum membrane"/>
    <property type="evidence" value="ECO:0007669"/>
    <property type="project" value="TreeGrafter"/>
</dbReference>
<dbReference type="VEuPathDB" id="FungiDB:P174DRAFT_515390"/>
<keyword evidence="4 8" id="KW-0812">Transmembrane</keyword>